<feature type="domain" description="TadE-like" evidence="2">
    <location>
        <begin position="18"/>
        <end position="60"/>
    </location>
</feature>
<organism evidence="3 4">
    <name type="scientific">Sulfitobacter porphyrae</name>
    <dbReference type="NCBI Taxonomy" id="1246864"/>
    <lineage>
        <taxon>Bacteria</taxon>
        <taxon>Pseudomonadati</taxon>
        <taxon>Pseudomonadota</taxon>
        <taxon>Alphaproteobacteria</taxon>
        <taxon>Rhodobacterales</taxon>
        <taxon>Roseobacteraceae</taxon>
        <taxon>Sulfitobacter</taxon>
    </lineage>
</organism>
<evidence type="ECO:0000313" key="3">
    <source>
        <dbReference type="EMBL" id="MFC6758458.1"/>
    </source>
</evidence>
<keyword evidence="1" id="KW-1133">Transmembrane helix</keyword>
<dbReference type="EMBL" id="JBHSWG010000001">
    <property type="protein sequence ID" value="MFC6758458.1"/>
    <property type="molecule type" value="Genomic_DNA"/>
</dbReference>
<comment type="caution">
    <text evidence="3">The sequence shown here is derived from an EMBL/GenBank/DDBJ whole genome shotgun (WGS) entry which is preliminary data.</text>
</comment>
<dbReference type="InterPro" id="IPR012495">
    <property type="entry name" value="TadE-like_dom"/>
</dbReference>
<feature type="transmembrane region" description="Helical" evidence="1">
    <location>
        <begin position="21"/>
        <end position="39"/>
    </location>
</feature>
<evidence type="ECO:0000256" key="1">
    <source>
        <dbReference type="SAM" id="Phobius"/>
    </source>
</evidence>
<sequence>MRLLPQINLPRFAREEEGATLVEFAVVLSIFIFMIFALIDFARLGFSNVMAEKATEKAVRMAVVRAPACPDVPRVNQRGLIGVVSLDLPNGTSCTARTGLCQDVGTISCNGSLDNPTALLIWSRVRPLLPNTAKPENLRFSYTYDRSLNRVAAAYTPIVTVELASLRFDFISPLGALADFASNSSGSTLGEGFTFPAMSASLPAESIN</sequence>
<protein>
    <submittedName>
        <fullName evidence="3">TadE/TadG family type IV pilus assembly protein</fullName>
    </submittedName>
</protein>
<accession>A0ABW2AZ94</accession>
<evidence type="ECO:0000313" key="4">
    <source>
        <dbReference type="Proteomes" id="UP001596353"/>
    </source>
</evidence>
<dbReference type="Pfam" id="PF07811">
    <property type="entry name" value="TadE"/>
    <property type="match status" value="1"/>
</dbReference>
<keyword evidence="1" id="KW-0812">Transmembrane</keyword>
<proteinExistence type="predicted"/>
<name>A0ABW2AZ94_9RHOB</name>
<keyword evidence="4" id="KW-1185">Reference proteome</keyword>
<dbReference type="Proteomes" id="UP001596353">
    <property type="component" value="Unassembled WGS sequence"/>
</dbReference>
<keyword evidence="1" id="KW-0472">Membrane</keyword>
<evidence type="ECO:0000259" key="2">
    <source>
        <dbReference type="Pfam" id="PF07811"/>
    </source>
</evidence>
<reference evidence="4" key="1">
    <citation type="journal article" date="2019" name="Int. J. Syst. Evol. Microbiol.">
        <title>The Global Catalogue of Microorganisms (GCM) 10K type strain sequencing project: providing services to taxonomists for standard genome sequencing and annotation.</title>
        <authorList>
            <consortium name="The Broad Institute Genomics Platform"/>
            <consortium name="The Broad Institute Genome Sequencing Center for Infectious Disease"/>
            <person name="Wu L."/>
            <person name="Ma J."/>
        </authorList>
    </citation>
    <scope>NUCLEOTIDE SEQUENCE [LARGE SCALE GENOMIC DNA]</scope>
    <source>
        <strain evidence="4">CCUG 66188</strain>
    </source>
</reference>
<gene>
    <name evidence="3" type="ORF">ACFQFQ_01400</name>
</gene>